<dbReference type="GO" id="GO:0005634">
    <property type="term" value="C:nucleus"/>
    <property type="evidence" value="ECO:0007669"/>
    <property type="project" value="UniProtKB-SubCell"/>
</dbReference>
<dbReference type="Proteomes" id="UP000504633">
    <property type="component" value="Unplaced"/>
</dbReference>
<dbReference type="SUPFAM" id="SSF57667">
    <property type="entry name" value="beta-beta-alpha zinc fingers"/>
    <property type="match status" value="5"/>
</dbReference>
<feature type="binding site" evidence="8">
    <location>
        <position position="20"/>
    </location>
    <ligand>
        <name>Zn(2+)</name>
        <dbReference type="ChEBI" id="CHEBI:29105"/>
    </ligand>
</feature>
<keyword evidence="12" id="KW-1185">Reference proteome</keyword>
<evidence type="ECO:0000259" key="10">
    <source>
        <dbReference type="PROSITE" id="PS50157"/>
    </source>
</evidence>
<evidence type="ECO:0000256" key="5">
    <source>
        <dbReference type="ARBA" id="ARBA00022833"/>
    </source>
</evidence>
<evidence type="ECO:0000256" key="3">
    <source>
        <dbReference type="ARBA" id="ARBA00022737"/>
    </source>
</evidence>
<organism evidence="12 13">
    <name type="scientific">Drosophila hydei</name>
    <name type="common">Fruit fly</name>
    <dbReference type="NCBI Taxonomy" id="7224"/>
    <lineage>
        <taxon>Eukaryota</taxon>
        <taxon>Metazoa</taxon>
        <taxon>Ecdysozoa</taxon>
        <taxon>Arthropoda</taxon>
        <taxon>Hexapoda</taxon>
        <taxon>Insecta</taxon>
        <taxon>Pterygota</taxon>
        <taxon>Neoptera</taxon>
        <taxon>Endopterygota</taxon>
        <taxon>Diptera</taxon>
        <taxon>Brachycera</taxon>
        <taxon>Muscomorpha</taxon>
        <taxon>Ephydroidea</taxon>
        <taxon>Drosophilidae</taxon>
        <taxon>Drosophila</taxon>
    </lineage>
</organism>
<dbReference type="OrthoDB" id="10039931at2759"/>
<dbReference type="FunFam" id="3.30.160.60:FF:000145">
    <property type="entry name" value="Zinc finger protein 574"/>
    <property type="match status" value="1"/>
</dbReference>
<evidence type="ECO:0000256" key="7">
    <source>
        <dbReference type="PROSITE-ProRule" id="PRU00042"/>
    </source>
</evidence>
<keyword evidence="4 7" id="KW-0863">Zinc-finger</keyword>
<dbReference type="AlphaFoldDB" id="A0A6J1MB09"/>
<evidence type="ECO:0000256" key="1">
    <source>
        <dbReference type="ARBA" id="ARBA00004123"/>
    </source>
</evidence>
<dbReference type="SMART" id="SM00355">
    <property type="entry name" value="ZnF_C2H2"/>
    <property type="match status" value="10"/>
</dbReference>
<feature type="compositionally biased region" description="Basic and acidic residues" evidence="9">
    <location>
        <begin position="114"/>
        <end position="128"/>
    </location>
</feature>
<evidence type="ECO:0000256" key="4">
    <source>
        <dbReference type="ARBA" id="ARBA00022771"/>
    </source>
</evidence>
<dbReference type="GeneID" id="111604038"/>
<reference evidence="13" key="1">
    <citation type="submission" date="2025-08" db="UniProtKB">
        <authorList>
            <consortium name="RefSeq"/>
        </authorList>
    </citation>
    <scope>IDENTIFICATION</scope>
    <source>
        <strain evidence="13">15085-1641.00</strain>
        <tissue evidence="13">Whole body</tissue>
    </source>
</reference>
<evidence type="ECO:0000259" key="11">
    <source>
        <dbReference type="PROSITE" id="PS51915"/>
    </source>
</evidence>
<feature type="domain" description="C2H2-type" evidence="10">
    <location>
        <begin position="463"/>
        <end position="490"/>
    </location>
</feature>
<evidence type="ECO:0000256" key="9">
    <source>
        <dbReference type="SAM" id="MobiDB-lite"/>
    </source>
</evidence>
<dbReference type="PROSITE" id="PS00028">
    <property type="entry name" value="ZINC_FINGER_C2H2_1"/>
    <property type="match status" value="6"/>
</dbReference>
<feature type="compositionally biased region" description="Low complexity" evidence="9">
    <location>
        <begin position="221"/>
        <end position="242"/>
    </location>
</feature>
<feature type="region of interest" description="Disordered" evidence="9">
    <location>
        <begin position="190"/>
        <end position="265"/>
    </location>
</feature>
<dbReference type="InterPro" id="IPR039970">
    <property type="entry name" value="TF_Grauzone"/>
</dbReference>
<dbReference type="PANTHER" id="PTHR23225">
    <property type="entry name" value="ZINC FINGER PROTEIN"/>
    <property type="match status" value="1"/>
</dbReference>
<gene>
    <name evidence="13" type="primary">LOC111604038</name>
</gene>
<proteinExistence type="predicted"/>
<dbReference type="Gene3D" id="3.40.1800.20">
    <property type="match status" value="1"/>
</dbReference>
<feature type="binding site" evidence="8">
    <location>
        <position position="63"/>
    </location>
    <ligand>
        <name>Zn(2+)</name>
        <dbReference type="ChEBI" id="CHEBI:29105"/>
    </ligand>
</feature>
<feature type="region of interest" description="Disordered" evidence="9">
    <location>
        <begin position="102"/>
        <end position="128"/>
    </location>
</feature>
<dbReference type="InterPro" id="IPR036236">
    <property type="entry name" value="Znf_C2H2_sf"/>
</dbReference>
<feature type="domain" description="C2H2-type" evidence="10">
    <location>
        <begin position="549"/>
        <end position="577"/>
    </location>
</feature>
<feature type="domain" description="ZAD" evidence="11">
    <location>
        <begin position="15"/>
        <end position="90"/>
    </location>
</feature>
<evidence type="ECO:0000256" key="2">
    <source>
        <dbReference type="ARBA" id="ARBA00022723"/>
    </source>
</evidence>
<dbReference type="Pfam" id="PF00096">
    <property type="entry name" value="zf-C2H2"/>
    <property type="match status" value="3"/>
</dbReference>
<evidence type="ECO:0000313" key="13">
    <source>
        <dbReference type="RefSeq" id="XP_023177666.2"/>
    </source>
</evidence>
<accession>A0A6J1MB09</accession>
<feature type="compositionally biased region" description="Basic and acidic residues" evidence="9">
    <location>
        <begin position="206"/>
        <end position="215"/>
    </location>
</feature>
<dbReference type="InterPro" id="IPR012934">
    <property type="entry name" value="Znf_AD"/>
</dbReference>
<dbReference type="PROSITE" id="PS50157">
    <property type="entry name" value="ZINC_FINGER_C2H2_2"/>
    <property type="match status" value="7"/>
</dbReference>
<dbReference type="GO" id="GO:0003700">
    <property type="term" value="F:DNA-binding transcription factor activity"/>
    <property type="evidence" value="ECO:0007669"/>
    <property type="project" value="InterPro"/>
</dbReference>
<dbReference type="InterPro" id="IPR013087">
    <property type="entry name" value="Znf_C2H2_type"/>
</dbReference>
<name>A0A6J1MB09_DROHY</name>
<dbReference type="FunFam" id="3.30.160.60:FF:003804">
    <property type="match status" value="1"/>
</dbReference>
<feature type="binding site" evidence="8">
    <location>
        <position position="66"/>
    </location>
    <ligand>
        <name>Zn(2+)</name>
        <dbReference type="ChEBI" id="CHEBI:29105"/>
    </ligand>
</feature>
<evidence type="ECO:0000256" key="8">
    <source>
        <dbReference type="PROSITE-ProRule" id="PRU01263"/>
    </source>
</evidence>
<dbReference type="SUPFAM" id="SSF57716">
    <property type="entry name" value="Glucocorticoid receptor-like (DNA-binding domain)"/>
    <property type="match status" value="1"/>
</dbReference>
<evidence type="ECO:0000256" key="6">
    <source>
        <dbReference type="ARBA" id="ARBA00023242"/>
    </source>
</evidence>
<keyword evidence="2 8" id="KW-0479">Metal-binding</keyword>
<feature type="domain" description="C2H2-type" evidence="10">
    <location>
        <begin position="347"/>
        <end position="375"/>
    </location>
</feature>
<dbReference type="KEGG" id="dhe:111604038"/>
<feature type="domain" description="C2H2-type" evidence="10">
    <location>
        <begin position="405"/>
        <end position="428"/>
    </location>
</feature>
<feature type="domain" description="C2H2-type" evidence="10">
    <location>
        <begin position="492"/>
        <end position="520"/>
    </location>
</feature>
<dbReference type="Pfam" id="PF07776">
    <property type="entry name" value="zf-AD"/>
    <property type="match status" value="1"/>
</dbReference>
<feature type="domain" description="C2H2-type" evidence="10">
    <location>
        <begin position="378"/>
        <end position="405"/>
    </location>
</feature>
<feature type="binding site" evidence="8">
    <location>
        <position position="17"/>
    </location>
    <ligand>
        <name>Zn(2+)</name>
        <dbReference type="ChEBI" id="CHEBI:29105"/>
    </ligand>
</feature>
<dbReference type="SMART" id="SM00868">
    <property type="entry name" value="zf-AD"/>
    <property type="match status" value="1"/>
</dbReference>
<dbReference type="RefSeq" id="XP_023177666.2">
    <property type="nucleotide sequence ID" value="XM_023321898.2"/>
</dbReference>
<dbReference type="OMA" id="HRKGYAV"/>
<dbReference type="GO" id="GO:0008270">
    <property type="term" value="F:zinc ion binding"/>
    <property type="evidence" value="ECO:0007669"/>
    <property type="project" value="UniProtKB-UniRule"/>
</dbReference>
<dbReference type="Gene3D" id="3.30.160.60">
    <property type="entry name" value="Classic Zinc Finger"/>
    <property type="match status" value="5"/>
</dbReference>
<keyword evidence="6" id="KW-0539">Nucleus</keyword>
<evidence type="ECO:0000313" key="12">
    <source>
        <dbReference type="Proteomes" id="UP000504633"/>
    </source>
</evidence>
<feature type="domain" description="C2H2-type" evidence="10">
    <location>
        <begin position="521"/>
        <end position="548"/>
    </location>
</feature>
<dbReference type="PROSITE" id="PS51915">
    <property type="entry name" value="ZAD"/>
    <property type="match status" value="1"/>
</dbReference>
<dbReference type="PANTHER" id="PTHR23225:SF2">
    <property type="entry name" value="AT09679P-RELATED"/>
    <property type="match status" value="1"/>
</dbReference>
<sequence length="650" mass="74304">MFFVHASNGIINTKMICRLCLNSASDTIQIFEGVGLSLNVATVLAKYFWFEPKCDDPISTDICVGCWKRVSDFNEFYASVEKAHRLLTERFSVKVAEQQEREERLLSRSNTDQQKQEEQEKEDSRDFLMHSECGAEEDLTNEEHKPTVEALYASGNESDAAASFSNEQFLNDVLAQQVEPDVDADADAVADADGTADEQVPNTETVKQERRETRSTRSKSKAQQVTEATTAAAVAAATAAAEQSTPTKRRGRSKAEKVSPNAEEELPKNKRYVDYKKSMLEIDEKIAQHMRLTCSICHEGQETFLTLCKHMMTVHHRKGYAVCCNKKFYKRSFLTDHIDRHSNPEKFKCELCDRTFADKQCLRNHELLKHQPDEQKKFMCEHCPKRYTKQYLLDQHRIIHKERNVPCDICERRFPNMSMLCTHVKMVHGNYGTMCDICAQVIRGQAAFKRHQLEHAGITEPKVQCDICGSWHKNKYSLKKHVRRHNGSSEECTCNICGKVSPNRSAMLSHQRYVHNADRVHGCSVCKKKFKKAINLKEHMATHTGEVLYKCPHCPKTFNSNANKHSHRKKSHPKEFEEARKARIQNRMGDNNKSQTTSMITITTDASDGQLETHNILVTTTSAQHPDDDDEDYKGEDIEYMLTLSPQPAE</sequence>
<protein>
    <submittedName>
        <fullName evidence="13">Transcription factor grauzone</fullName>
    </submittedName>
</protein>
<comment type="subcellular location">
    <subcellularLocation>
        <location evidence="1">Nucleus</location>
    </subcellularLocation>
</comment>
<keyword evidence="3" id="KW-0677">Repeat</keyword>
<keyword evidence="5 8" id="KW-0862">Zinc</keyword>